<organism evidence="1">
    <name type="scientific">Clostridium carboxidivorans P7</name>
    <dbReference type="NCBI Taxonomy" id="536227"/>
    <lineage>
        <taxon>Bacteria</taxon>
        <taxon>Bacillati</taxon>
        <taxon>Bacillota</taxon>
        <taxon>Clostridia</taxon>
        <taxon>Eubacteriales</taxon>
        <taxon>Clostridiaceae</taxon>
        <taxon>Clostridium</taxon>
    </lineage>
</organism>
<sequence length="126" mass="14961">MPIIFFAYLENCKECLPTPQPTSNIEESLLRICFEVRNFTNSIFSSLSLLFIILLNSSALRSQNFFDIDRFFRSHSFHIFSNTKLSMLNQLHTFFYDNLKYLLLLLNDSIFVINFPLYKTYLICFI</sequence>
<reference evidence="1" key="1">
    <citation type="journal article" date="2010" name="PLoS ONE">
        <title>Genomic analysis of carbon monoxide utilization and butanol production by Clostridium carboxidivorans strain P7T.</title>
        <authorList>
            <person name="Bruant G."/>
            <person name="Levesque M.-J."/>
            <person name="Peter C."/>
            <person name="Guiot S.R."/>
            <person name="Masson L."/>
        </authorList>
    </citation>
    <scope>NUCLEOTIDE SEQUENCE</scope>
    <source>
        <strain evidence="1">P7</strain>
    </source>
</reference>
<name>E2IQD6_9CLOT</name>
<evidence type="ECO:0000313" key="1">
    <source>
        <dbReference type="EMBL" id="ADO12106.1"/>
    </source>
</evidence>
<dbReference type="EMBL" id="HM590563">
    <property type="protein sequence ID" value="ADO12106.1"/>
    <property type="molecule type" value="Genomic_DNA"/>
</dbReference>
<gene>
    <name evidence="1" type="ORF">Ccar_3260</name>
</gene>
<proteinExistence type="predicted"/>
<protein>
    <submittedName>
        <fullName evidence="1">Uncharacterized protein</fullName>
    </submittedName>
</protein>
<dbReference type="AlphaFoldDB" id="E2IQD6"/>
<accession>E2IQD6</accession>